<feature type="compositionally biased region" description="Basic and acidic residues" evidence="1">
    <location>
        <begin position="73"/>
        <end position="88"/>
    </location>
</feature>
<evidence type="ECO:0000256" key="1">
    <source>
        <dbReference type="SAM" id="MobiDB-lite"/>
    </source>
</evidence>
<feature type="compositionally biased region" description="Polar residues" evidence="1">
    <location>
        <begin position="38"/>
        <end position="49"/>
    </location>
</feature>
<accession>A0ABU8RSF4</accession>
<evidence type="ECO:0008006" key="5">
    <source>
        <dbReference type="Google" id="ProtNLM"/>
    </source>
</evidence>
<organism evidence="3 4">
    <name type="scientific">Novosphingobium anseongense</name>
    <dbReference type="NCBI Taxonomy" id="3133436"/>
    <lineage>
        <taxon>Bacteria</taxon>
        <taxon>Pseudomonadati</taxon>
        <taxon>Pseudomonadota</taxon>
        <taxon>Alphaproteobacteria</taxon>
        <taxon>Sphingomonadales</taxon>
        <taxon>Sphingomonadaceae</taxon>
        <taxon>Novosphingobium</taxon>
    </lineage>
</organism>
<comment type="caution">
    <text evidence="3">The sequence shown here is derived from an EMBL/GenBank/DDBJ whole genome shotgun (WGS) entry which is preliminary data.</text>
</comment>
<evidence type="ECO:0000313" key="3">
    <source>
        <dbReference type="EMBL" id="MEJ5975908.1"/>
    </source>
</evidence>
<feature type="compositionally biased region" description="Basic and acidic residues" evidence="1">
    <location>
        <begin position="51"/>
        <end position="62"/>
    </location>
</feature>
<reference evidence="3 4" key="1">
    <citation type="submission" date="2024-03" db="EMBL/GenBank/DDBJ databases">
        <authorList>
            <person name="Jo J.-H."/>
        </authorList>
    </citation>
    <scope>NUCLEOTIDE SEQUENCE [LARGE SCALE GENOMIC DNA]</scope>
    <source>
        <strain evidence="3 4">PS1R-30</strain>
    </source>
</reference>
<dbReference type="Proteomes" id="UP001361239">
    <property type="component" value="Unassembled WGS sequence"/>
</dbReference>
<keyword evidence="4" id="KW-1185">Reference proteome</keyword>
<dbReference type="EMBL" id="JBBHJZ010000001">
    <property type="protein sequence ID" value="MEJ5975908.1"/>
    <property type="molecule type" value="Genomic_DNA"/>
</dbReference>
<dbReference type="RefSeq" id="WP_339585837.1">
    <property type="nucleotide sequence ID" value="NZ_JBBHJZ010000001.1"/>
</dbReference>
<evidence type="ECO:0000313" key="4">
    <source>
        <dbReference type="Proteomes" id="UP001361239"/>
    </source>
</evidence>
<feature type="region of interest" description="Disordered" evidence="1">
    <location>
        <begin position="28"/>
        <end position="95"/>
    </location>
</feature>
<sequence>MPSFTKLFAMALALPLTVGVAQAVEPASAAVGPDHTHSATSQPAATLDTNADGKPDAWDRDSNGTPDAWDTNADGKPDRYDTNSDGKPDSSTPTR</sequence>
<protein>
    <recommendedName>
        <fullName evidence="5">Calcium-binding protein</fullName>
    </recommendedName>
</protein>
<gene>
    <name evidence="3" type="ORF">WG901_04635</name>
</gene>
<evidence type="ECO:0000256" key="2">
    <source>
        <dbReference type="SAM" id="SignalP"/>
    </source>
</evidence>
<feature type="signal peptide" evidence="2">
    <location>
        <begin position="1"/>
        <end position="23"/>
    </location>
</feature>
<keyword evidence="2" id="KW-0732">Signal</keyword>
<proteinExistence type="predicted"/>
<feature type="chain" id="PRO_5045845380" description="Calcium-binding protein" evidence="2">
    <location>
        <begin position="24"/>
        <end position="95"/>
    </location>
</feature>
<name>A0ABU8RSF4_9SPHN</name>